<dbReference type="SUPFAM" id="SSF109854">
    <property type="entry name" value="DinB/YfiT-like putative metalloenzymes"/>
    <property type="match status" value="1"/>
</dbReference>
<evidence type="ECO:0000256" key="1">
    <source>
        <dbReference type="SAM" id="MobiDB-lite"/>
    </source>
</evidence>
<dbReference type="OrthoDB" id="4196751at2"/>
<dbReference type="InterPro" id="IPR034660">
    <property type="entry name" value="DinB/YfiT-like"/>
</dbReference>
<feature type="domain" description="DinB-like" evidence="2">
    <location>
        <begin position="69"/>
        <end position="226"/>
    </location>
</feature>
<reference evidence="3 4" key="1">
    <citation type="submission" date="2019-07" db="EMBL/GenBank/DDBJ databases">
        <authorList>
            <person name="Zhou L.-Y."/>
        </authorList>
    </citation>
    <scope>NUCLEOTIDE SEQUENCE [LARGE SCALE GENOMIC DNA]</scope>
    <source>
        <strain evidence="3 4">YIM 101269</strain>
    </source>
</reference>
<gene>
    <name evidence="3" type="ORF">FOJ82_01890</name>
</gene>
<organism evidence="3 4">
    <name type="scientific">Tessaracoccus rhinocerotis</name>
    <dbReference type="NCBI Taxonomy" id="1689449"/>
    <lineage>
        <taxon>Bacteria</taxon>
        <taxon>Bacillati</taxon>
        <taxon>Actinomycetota</taxon>
        <taxon>Actinomycetes</taxon>
        <taxon>Propionibacteriales</taxon>
        <taxon>Propionibacteriaceae</taxon>
        <taxon>Tessaracoccus</taxon>
    </lineage>
</organism>
<evidence type="ECO:0000313" key="4">
    <source>
        <dbReference type="Proteomes" id="UP000317638"/>
    </source>
</evidence>
<proteinExistence type="predicted"/>
<keyword evidence="4" id="KW-1185">Reference proteome</keyword>
<dbReference type="Pfam" id="PF12867">
    <property type="entry name" value="DinB_2"/>
    <property type="match status" value="1"/>
</dbReference>
<dbReference type="Proteomes" id="UP000317638">
    <property type="component" value="Unassembled WGS sequence"/>
</dbReference>
<comment type="caution">
    <text evidence="3">The sequence shown here is derived from an EMBL/GenBank/DDBJ whole genome shotgun (WGS) entry which is preliminary data.</text>
</comment>
<accession>A0A553K4V1</accession>
<evidence type="ECO:0000259" key="2">
    <source>
        <dbReference type="Pfam" id="PF12867"/>
    </source>
</evidence>
<sequence length="233" mass="26377">MGSPAHAELRVVYRRPGSCSTGVPGRHFTSGGAAGGPGRAGRWSCSWTARTGQVHNRYMPVPDRTVADLELVRDDYRALLASAHPDELLARTLGTRWTNRELLFHMWFGQHLVRVFIPLFGGFGRLPRSVSIGYARALAMVTWPYNCINFAGPVAGVRVVGLPRAGRWMDHDTDWLTRWAGRASDADLRLGMAVPKRWDPYFTRWMTRADVLAWAPRHYYHHRAQLTLEGTRR</sequence>
<dbReference type="EMBL" id="VKKG01000001">
    <property type="protein sequence ID" value="TRY19662.1"/>
    <property type="molecule type" value="Genomic_DNA"/>
</dbReference>
<evidence type="ECO:0000313" key="3">
    <source>
        <dbReference type="EMBL" id="TRY19662.1"/>
    </source>
</evidence>
<dbReference type="AlphaFoldDB" id="A0A553K4V1"/>
<feature type="region of interest" description="Disordered" evidence="1">
    <location>
        <begin position="19"/>
        <end position="39"/>
    </location>
</feature>
<dbReference type="InterPro" id="IPR024775">
    <property type="entry name" value="DinB-like"/>
</dbReference>
<protein>
    <submittedName>
        <fullName evidence="3">DinB family protein</fullName>
    </submittedName>
</protein>
<name>A0A553K4V1_9ACTN</name>